<name>A0A6V7UDU5_MELEN</name>
<evidence type="ECO:0000313" key="3">
    <source>
        <dbReference type="Proteomes" id="UP000580250"/>
    </source>
</evidence>
<reference evidence="2 3" key="1">
    <citation type="submission" date="2020-08" db="EMBL/GenBank/DDBJ databases">
        <authorList>
            <person name="Koutsovoulos G."/>
            <person name="Danchin GJ E."/>
        </authorList>
    </citation>
    <scope>NUCLEOTIDE SEQUENCE [LARGE SCALE GENOMIC DNA]</scope>
</reference>
<evidence type="ECO:0000256" key="1">
    <source>
        <dbReference type="SAM" id="Phobius"/>
    </source>
</evidence>
<feature type="transmembrane region" description="Helical" evidence="1">
    <location>
        <begin position="12"/>
        <end position="34"/>
    </location>
</feature>
<organism evidence="2 3">
    <name type="scientific">Meloidogyne enterolobii</name>
    <name type="common">Root-knot nematode worm</name>
    <name type="synonym">Meloidogyne mayaguensis</name>
    <dbReference type="NCBI Taxonomy" id="390850"/>
    <lineage>
        <taxon>Eukaryota</taxon>
        <taxon>Metazoa</taxon>
        <taxon>Ecdysozoa</taxon>
        <taxon>Nematoda</taxon>
        <taxon>Chromadorea</taxon>
        <taxon>Rhabditida</taxon>
        <taxon>Tylenchina</taxon>
        <taxon>Tylenchomorpha</taxon>
        <taxon>Tylenchoidea</taxon>
        <taxon>Meloidogynidae</taxon>
        <taxon>Meloidogyninae</taxon>
        <taxon>Meloidogyne</taxon>
    </lineage>
</organism>
<keyword evidence="1" id="KW-0812">Transmembrane</keyword>
<proteinExistence type="predicted"/>
<gene>
    <name evidence="2" type="ORF">MENT_LOCUS11581</name>
</gene>
<sequence>MPLLSLNSLQTFYVSSILGWITNFVMACNAPVLYKFCKDYKTAFNAFFKKNATVGVQIKH</sequence>
<protein>
    <submittedName>
        <fullName evidence="2">Uncharacterized protein</fullName>
    </submittedName>
</protein>
<dbReference type="Proteomes" id="UP000580250">
    <property type="component" value="Unassembled WGS sequence"/>
</dbReference>
<dbReference type="AlphaFoldDB" id="A0A6V7UDU5"/>
<evidence type="ECO:0000313" key="2">
    <source>
        <dbReference type="EMBL" id="CAD2154654.1"/>
    </source>
</evidence>
<accession>A0A6V7UDU5</accession>
<keyword evidence="1" id="KW-1133">Transmembrane helix</keyword>
<dbReference type="OrthoDB" id="5820127at2759"/>
<comment type="caution">
    <text evidence="2">The sequence shown here is derived from an EMBL/GenBank/DDBJ whole genome shotgun (WGS) entry which is preliminary data.</text>
</comment>
<dbReference type="EMBL" id="CAJEWN010000056">
    <property type="protein sequence ID" value="CAD2154654.1"/>
    <property type="molecule type" value="Genomic_DNA"/>
</dbReference>
<keyword evidence="1" id="KW-0472">Membrane</keyword>